<evidence type="ECO:0000313" key="1">
    <source>
        <dbReference type="EMBL" id="EFA82072.1"/>
    </source>
</evidence>
<proteinExistence type="predicted"/>
<dbReference type="EMBL" id="ADBJ01000021">
    <property type="protein sequence ID" value="EFA82072.1"/>
    <property type="molecule type" value="Genomic_DNA"/>
</dbReference>
<evidence type="ECO:0000313" key="2">
    <source>
        <dbReference type="Proteomes" id="UP000001396"/>
    </source>
</evidence>
<sequence>MVVSFLTEFTVTIHVVLQHRHYACHSIARYYAYQIYRSKINKIQYQFGTQLSMEAMVTQLHHAKLPIIKY</sequence>
<dbReference type="GeneID" id="31360463"/>
<name>D3B933_HETP5</name>
<dbReference type="AlphaFoldDB" id="D3B933"/>
<protein>
    <submittedName>
        <fullName evidence="1">Uncharacterized protein</fullName>
    </submittedName>
</protein>
<gene>
    <name evidence="1" type="ORF">PPL_04977</name>
</gene>
<dbReference type="RefSeq" id="XP_020434189.1">
    <property type="nucleotide sequence ID" value="XM_020575873.1"/>
</dbReference>
<dbReference type="Proteomes" id="UP000001396">
    <property type="component" value="Unassembled WGS sequence"/>
</dbReference>
<keyword evidence="2" id="KW-1185">Reference proteome</keyword>
<comment type="caution">
    <text evidence="1">The sequence shown here is derived from an EMBL/GenBank/DDBJ whole genome shotgun (WGS) entry which is preliminary data.</text>
</comment>
<dbReference type="InParanoid" id="D3B933"/>
<accession>D3B933</accession>
<organism evidence="1 2">
    <name type="scientific">Heterostelium pallidum (strain ATCC 26659 / Pp 5 / PN500)</name>
    <name type="common">Cellular slime mold</name>
    <name type="synonym">Polysphondylium pallidum</name>
    <dbReference type="NCBI Taxonomy" id="670386"/>
    <lineage>
        <taxon>Eukaryota</taxon>
        <taxon>Amoebozoa</taxon>
        <taxon>Evosea</taxon>
        <taxon>Eumycetozoa</taxon>
        <taxon>Dictyostelia</taxon>
        <taxon>Acytosteliales</taxon>
        <taxon>Acytosteliaceae</taxon>
        <taxon>Heterostelium</taxon>
    </lineage>
</organism>
<reference evidence="1 2" key="1">
    <citation type="journal article" date="2011" name="Genome Res.">
        <title>Phylogeny-wide analysis of social amoeba genomes highlights ancient origins for complex intercellular communication.</title>
        <authorList>
            <person name="Heidel A.J."/>
            <person name="Lawal H.M."/>
            <person name="Felder M."/>
            <person name="Schilde C."/>
            <person name="Helps N.R."/>
            <person name="Tunggal B."/>
            <person name="Rivero F."/>
            <person name="John U."/>
            <person name="Schleicher M."/>
            <person name="Eichinger L."/>
            <person name="Platzer M."/>
            <person name="Noegel A.A."/>
            <person name="Schaap P."/>
            <person name="Gloeckner G."/>
        </authorList>
    </citation>
    <scope>NUCLEOTIDE SEQUENCE [LARGE SCALE GENOMIC DNA]</scope>
    <source>
        <strain evidence="2">ATCC 26659 / Pp 5 / PN500</strain>
    </source>
</reference>